<keyword evidence="2 4" id="KW-0479">Metal-binding</keyword>
<evidence type="ECO:0000256" key="3">
    <source>
        <dbReference type="ARBA" id="ARBA00023004"/>
    </source>
</evidence>
<feature type="chain" id="PRO_5017951083" evidence="6">
    <location>
        <begin position="20"/>
        <end position="308"/>
    </location>
</feature>
<dbReference type="GO" id="GO:0046872">
    <property type="term" value="F:metal ion binding"/>
    <property type="evidence" value="ECO:0007669"/>
    <property type="project" value="UniProtKB-KW"/>
</dbReference>
<feature type="domain" description="Cytochrome c" evidence="7">
    <location>
        <begin position="56"/>
        <end position="157"/>
    </location>
</feature>
<feature type="signal peptide" evidence="6">
    <location>
        <begin position="1"/>
        <end position="19"/>
    </location>
</feature>
<dbReference type="Pfam" id="PF13442">
    <property type="entry name" value="Cytochrome_CBB3"/>
    <property type="match status" value="1"/>
</dbReference>
<proteinExistence type="predicted"/>
<dbReference type="InterPro" id="IPR009056">
    <property type="entry name" value="Cyt_c-like_dom"/>
</dbReference>
<keyword evidence="6" id="KW-0732">Signal</keyword>
<dbReference type="AlphaFoldDB" id="A0A3G4V9N4"/>
<dbReference type="GO" id="GO:0009055">
    <property type="term" value="F:electron transfer activity"/>
    <property type="evidence" value="ECO:0007669"/>
    <property type="project" value="InterPro"/>
</dbReference>
<dbReference type="PANTHER" id="PTHR35008:SF9">
    <property type="entry name" value="CYTOCHROME C DOMAIN-CONTAINING PROTEIN"/>
    <property type="match status" value="1"/>
</dbReference>
<keyword evidence="1 4" id="KW-0349">Heme</keyword>
<evidence type="ECO:0000259" key="7">
    <source>
        <dbReference type="PROSITE" id="PS51007"/>
    </source>
</evidence>
<reference evidence="8 9" key="1">
    <citation type="submission" date="2018-11" db="EMBL/GenBank/DDBJ databases">
        <title>Complete Genome Sequence of Vbrio mediterranei 117-T6: a Potential Pathogen Bacteria Isolated from the Conchocelis of Pyropia.</title>
        <authorList>
            <person name="Liu Q."/>
        </authorList>
    </citation>
    <scope>NUCLEOTIDE SEQUENCE [LARGE SCALE GENOMIC DNA]</scope>
    <source>
        <strain evidence="8 9">117-T6</strain>
    </source>
</reference>
<dbReference type="Pfam" id="PF21342">
    <property type="entry name" value="SoxA-TsdA_cyt-c"/>
    <property type="match status" value="1"/>
</dbReference>
<evidence type="ECO:0000256" key="6">
    <source>
        <dbReference type="SAM" id="SignalP"/>
    </source>
</evidence>
<accession>A0A3G4V9N4</accession>
<dbReference type="Proteomes" id="UP000279760">
    <property type="component" value="Chromosome 1"/>
</dbReference>
<dbReference type="SUPFAM" id="SSF46626">
    <property type="entry name" value="Cytochrome c"/>
    <property type="match status" value="2"/>
</dbReference>
<dbReference type="PROSITE" id="PS51007">
    <property type="entry name" value="CYTC"/>
    <property type="match status" value="2"/>
</dbReference>
<dbReference type="InterPro" id="IPR051459">
    <property type="entry name" value="Cytochrome_c-type_DH"/>
</dbReference>
<dbReference type="InterPro" id="IPR036909">
    <property type="entry name" value="Cyt_c-like_dom_sf"/>
</dbReference>
<evidence type="ECO:0000313" key="9">
    <source>
        <dbReference type="Proteomes" id="UP000279760"/>
    </source>
</evidence>
<evidence type="ECO:0000256" key="4">
    <source>
        <dbReference type="PROSITE-ProRule" id="PRU00433"/>
    </source>
</evidence>
<feature type="domain" description="Cytochrome c" evidence="7">
    <location>
        <begin position="181"/>
        <end position="266"/>
    </location>
</feature>
<dbReference type="EMBL" id="CP033577">
    <property type="protein sequence ID" value="AYV21430.1"/>
    <property type="molecule type" value="Genomic_DNA"/>
</dbReference>
<keyword evidence="3 4" id="KW-0408">Iron</keyword>
<sequence length="308" mass="34283">MKTHYLIALLAGFTFVAFADQYKELHPIEPGRTLNEGETLHQVSHWDNLPKGELGESIKRGYSLFMNTQQLKPTGRVNNGMNCTNCHLGGGSVANAAPMWAAFVSYPAYRSKNKRVNTFEDRLQGCFLYSMNAKDGQPPEVLSQEILDLNAYSYWLSFGVSVDNKLPGRGFGKLEKPVKAPSYKRGEKAYQKECSVCHGENGQGRQVGGRYVFPALWGPDSFNWGAGMHRVNTAATFIKHNMPLGQGGTLTDQQAWDIALFMDSHERPQDPRFDGDIKSTKEAFHNHNGEYGNPSPANDKQILGTNAY</sequence>
<evidence type="ECO:0000256" key="1">
    <source>
        <dbReference type="ARBA" id="ARBA00022617"/>
    </source>
</evidence>
<feature type="region of interest" description="Disordered" evidence="5">
    <location>
        <begin position="284"/>
        <end position="308"/>
    </location>
</feature>
<evidence type="ECO:0000256" key="5">
    <source>
        <dbReference type="SAM" id="MobiDB-lite"/>
    </source>
</evidence>
<evidence type="ECO:0000313" key="8">
    <source>
        <dbReference type="EMBL" id="AYV21430.1"/>
    </source>
</evidence>
<dbReference type="PANTHER" id="PTHR35008">
    <property type="entry name" value="BLL4482 PROTEIN-RELATED"/>
    <property type="match status" value="1"/>
</dbReference>
<gene>
    <name evidence="8" type="ORF">ECB94_09115</name>
</gene>
<dbReference type="Gene3D" id="1.10.760.10">
    <property type="entry name" value="Cytochrome c-like domain"/>
    <property type="match status" value="2"/>
</dbReference>
<organism evidence="8 9">
    <name type="scientific">Vibrio mediterranei</name>
    <dbReference type="NCBI Taxonomy" id="689"/>
    <lineage>
        <taxon>Bacteria</taxon>
        <taxon>Pseudomonadati</taxon>
        <taxon>Pseudomonadota</taxon>
        <taxon>Gammaproteobacteria</taxon>
        <taxon>Vibrionales</taxon>
        <taxon>Vibrionaceae</taxon>
        <taxon>Vibrio</taxon>
    </lineage>
</organism>
<feature type="compositionally biased region" description="Polar residues" evidence="5">
    <location>
        <begin position="295"/>
        <end position="308"/>
    </location>
</feature>
<dbReference type="RefSeq" id="WP_006075107.1">
    <property type="nucleotide sequence ID" value="NZ_CP033577.1"/>
</dbReference>
<evidence type="ECO:0000256" key="2">
    <source>
        <dbReference type="ARBA" id="ARBA00022723"/>
    </source>
</evidence>
<protein>
    <submittedName>
        <fullName evidence="8">Cytochrome C</fullName>
    </submittedName>
</protein>
<dbReference type="GO" id="GO:0020037">
    <property type="term" value="F:heme binding"/>
    <property type="evidence" value="ECO:0007669"/>
    <property type="project" value="InterPro"/>
</dbReference>
<name>A0A3G4V9N4_9VIBR</name>